<dbReference type="InterPro" id="IPR013830">
    <property type="entry name" value="SGNH_hydro"/>
</dbReference>
<gene>
    <name evidence="2" type="ORF">SAMN05445756_0526</name>
</gene>
<proteinExistence type="predicted"/>
<feature type="domain" description="SGNH hydrolase-type esterase" evidence="1">
    <location>
        <begin position="37"/>
        <end position="204"/>
    </location>
</feature>
<evidence type="ECO:0000313" key="3">
    <source>
        <dbReference type="Proteomes" id="UP000198122"/>
    </source>
</evidence>
<dbReference type="RefSeq" id="WP_088817522.1">
    <property type="nucleotide sequence ID" value="NZ_FYEZ01000001.1"/>
</dbReference>
<sequence length="223" mass="24158">MSDRPTYPTDSSRPTFDSKQQFQVAEGQRRIGLCFAGDASVSGYGDERALGWVGRVLARTPLDQVDIAAYNLGVLGATSADLLGRWRAECDPRWAGRNERRLVIGVGAHDPEAGLTTARSRLNLANMLDDAATHGMATFVVSPTPRANDAANEQLRAIVDAQADVCARRGVPFVDCFTPLLGHEQWEADLLVGDGRHPGRTGYGLVAWLVLNGGWARWMRLGG</sequence>
<dbReference type="Gene3D" id="3.40.50.1110">
    <property type="entry name" value="SGNH hydrolase"/>
    <property type="match status" value="1"/>
</dbReference>
<reference evidence="2 3" key="1">
    <citation type="submission" date="2017-06" db="EMBL/GenBank/DDBJ databases">
        <authorList>
            <person name="Kim H.J."/>
            <person name="Triplett B.A."/>
        </authorList>
    </citation>
    <scope>NUCLEOTIDE SEQUENCE [LARGE SCALE GENOMIC DNA]</scope>
    <source>
        <strain evidence="2 3">DSM 22179</strain>
    </source>
</reference>
<name>A0A212T6I8_9MICO</name>
<evidence type="ECO:0000313" key="2">
    <source>
        <dbReference type="EMBL" id="SNC61652.1"/>
    </source>
</evidence>
<dbReference type="Proteomes" id="UP000198122">
    <property type="component" value="Unassembled WGS sequence"/>
</dbReference>
<keyword evidence="3" id="KW-1185">Reference proteome</keyword>
<dbReference type="OrthoDB" id="5196031at2"/>
<organism evidence="2 3">
    <name type="scientific">Kytococcus aerolatus</name>
    <dbReference type="NCBI Taxonomy" id="592308"/>
    <lineage>
        <taxon>Bacteria</taxon>
        <taxon>Bacillati</taxon>
        <taxon>Actinomycetota</taxon>
        <taxon>Actinomycetes</taxon>
        <taxon>Micrococcales</taxon>
        <taxon>Kytococcaceae</taxon>
        <taxon>Kytococcus</taxon>
    </lineage>
</organism>
<dbReference type="EMBL" id="FYEZ01000001">
    <property type="protein sequence ID" value="SNC61652.1"/>
    <property type="molecule type" value="Genomic_DNA"/>
</dbReference>
<dbReference type="InterPro" id="IPR036514">
    <property type="entry name" value="SGNH_hydro_sf"/>
</dbReference>
<dbReference type="SUPFAM" id="SSF52266">
    <property type="entry name" value="SGNH hydrolase"/>
    <property type="match status" value="1"/>
</dbReference>
<accession>A0A212T6I8</accession>
<dbReference type="Pfam" id="PF13472">
    <property type="entry name" value="Lipase_GDSL_2"/>
    <property type="match status" value="1"/>
</dbReference>
<dbReference type="AlphaFoldDB" id="A0A212T6I8"/>
<protein>
    <submittedName>
        <fullName evidence="2">Lysophospholipase L1</fullName>
    </submittedName>
</protein>
<evidence type="ECO:0000259" key="1">
    <source>
        <dbReference type="Pfam" id="PF13472"/>
    </source>
</evidence>